<dbReference type="Pfam" id="PF10724">
    <property type="entry name" value="DUF2516"/>
    <property type="match status" value="1"/>
</dbReference>
<feature type="transmembrane region" description="Helical" evidence="2">
    <location>
        <begin position="66"/>
        <end position="83"/>
    </location>
</feature>
<feature type="compositionally biased region" description="Gly residues" evidence="1">
    <location>
        <begin position="90"/>
        <end position="100"/>
    </location>
</feature>
<evidence type="ECO:0000313" key="4">
    <source>
        <dbReference type="EMBL" id="CAB4799842.1"/>
    </source>
</evidence>
<proteinExistence type="predicted"/>
<keyword evidence="2" id="KW-0812">Transmembrane</keyword>
<sequence>MVFEALNSFLGLLGLVTLVFKVFTFVDCVTRRGELFPAAGKQTKAFWLIILGIASVWNFFSSSPIGIINLIGIVAALVYFLDVRPALRDLGGGGRGGSGPFGPRSGSNW</sequence>
<feature type="transmembrane region" description="Helical" evidence="2">
    <location>
        <begin position="6"/>
        <end position="24"/>
    </location>
</feature>
<evidence type="ECO:0000256" key="1">
    <source>
        <dbReference type="SAM" id="MobiDB-lite"/>
    </source>
</evidence>
<dbReference type="EMBL" id="CAFAAK010000094">
    <property type="protein sequence ID" value="CAB4799842.1"/>
    <property type="molecule type" value="Genomic_DNA"/>
</dbReference>
<dbReference type="AlphaFoldDB" id="A0A6J6C2Y1"/>
<evidence type="ECO:0000256" key="2">
    <source>
        <dbReference type="SAM" id="Phobius"/>
    </source>
</evidence>
<accession>A0A6J6C2Y1</accession>
<dbReference type="InterPro" id="IPR019662">
    <property type="entry name" value="DUF2516"/>
</dbReference>
<name>A0A6J6C2Y1_9ZZZZ</name>
<keyword evidence="2" id="KW-0472">Membrane</keyword>
<organism evidence="3">
    <name type="scientific">freshwater metagenome</name>
    <dbReference type="NCBI Taxonomy" id="449393"/>
    <lineage>
        <taxon>unclassified sequences</taxon>
        <taxon>metagenomes</taxon>
        <taxon>ecological metagenomes</taxon>
    </lineage>
</organism>
<protein>
    <submittedName>
        <fullName evidence="3">Unannotated protein</fullName>
    </submittedName>
</protein>
<evidence type="ECO:0000313" key="3">
    <source>
        <dbReference type="EMBL" id="CAB4544863.1"/>
    </source>
</evidence>
<feature type="region of interest" description="Disordered" evidence="1">
    <location>
        <begin position="89"/>
        <end position="109"/>
    </location>
</feature>
<keyword evidence="2" id="KW-1133">Transmembrane helix</keyword>
<reference evidence="3" key="1">
    <citation type="submission" date="2020-05" db="EMBL/GenBank/DDBJ databases">
        <authorList>
            <person name="Chiriac C."/>
            <person name="Salcher M."/>
            <person name="Ghai R."/>
            <person name="Kavagutti S V."/>
        </authorList>
    </citation>
    <scope>NUCLEOTIDE SEQUENCE</scope>
</reference>
<dbReference type="EMBL" id="CAEZSO010000113">
    <property type="protein sequence ID" value="CAB4544863.1"/>
    <property type="molecule type" value="Genomic_DNA"/>
</dbReference>
<gene>
    <name evidence="3" type="ORF">UFOPK1446_00636</name>
    <name evidence="4" type="ORF">UFOPK3024_00539</name>
</gene>